<keyword evidence="7" id="KW-0560">Oxidoreductase</keyword>
<evidence type="ECO:0000256" key="8">
    <source>
        <dbReference type="ARBA" id="ARBA00023033"/>
    </source>
</evidence>
<evidence type="ECO:0000256" key="2">
    <source>
        <dbReference type="ARBA" id="ARBA00009881"/>
    </source>
</evidence>
<dbReference type="OrthoDB" id="9778912at2"/>
<keyword evidence="13" id="KW-1185">Reference proteome</keyword>
<comment type="caution">
    <text evidence="12">The sequence shown here is derived from an EMBL/GenBank/DDBJ whole genome shotgun (WGS) entry which is preliminary data.</text>
</comment>
<keyword evidence="8 12" id="KW-0503">Monooxygenase</keyword>
<evidence type="ECO:0000256" key="9">
    <source>
        <dbReference type="ARBA" id="ARBA00031155"/>
    </source>
</evidence>
<evidence type="ECO:0000256" key="7">
    <source>
        <dbReference type="ARBA" id="ARBA00023002"/>
    </source>
</evidence>
<dbReference type="Gene3D" id="3.20.20.70">
    <property type="entry name" value="Aldolase class I"/>
    <property type="match status" value="1"/>
</dbReference>
<dbReference type="GO" id="GO:0018580">
    <property type="term" value="F:nitronate monooxygenase activity"/>
    <property type="evidence" value="ECO:0007669"/>
    <property type="project" value="InterPro"/>
</dbReference>
<dbReference type="AlphaFoldDB" id="A0A3N4NU80"/>
<dbReference type="GO" id="GO:0000166">
    <property type="term" value="F:nucleotide binding"/>
    <property type="evidence" value="ECO:0007669"/>
    <property type="project" value="UniProtKB-KW"/>
</dbReference>
<dbReference type="Pfam" id="PF03060">
    <property type="entry name" value="NMO"/>
    <property type="match status" value="1"/>
</dbReference>
<comment type="catalytic activity">
    <reaction evidence="10">
        <text>3 propionate 3-nitronate + 3 O2 + H2O = 3 3-oxopropanoate + 2 nitrate + nitrite + H2O2 + 3 H(+)</text>
        <dbReference type="Rhea" id="RHEA:57332"/>
        <dbReference type="ChEBI" id="CHEBI:15377"/>
        <dbReference type="ChEBI" id="CHEBI:15378"/>
        <dbReference type="ChEBI" id="CHEBI:15379"/>
        <dbReference type="ChEBI" id="CHEBI:16240"/>
        <dbReference type="ChEBI" id="CHEBI:16301"/>
        <dbReference type="ChEBI" id="CHEBI:17632"/>
        <dbReference type="ChEBI" id="CHEBI:33190"/>
        <dbReference type="ChEBI" id="CHEBI:136067"/>
    </reaction>
</comment>
<dbReference type="FunFam" id="3.20.20.70:FF:000154">
    <property type="entry name" value="Probable nitronate monooxygenase"/>
    <property type="match status" value="1"/>
</dbReference>
<comment type="similarity">
    <text evidence="2">Belongs to the nitronate monooxygenase family. NMO class I subfamily.</text>
</comment>
<dbReference type="PANTHER" id="PTHR42747">
    <property type="entry name" value="NITRONATE MONOOXYGENASE-RELATED"/>
    <property type="match status" value="1"/>
</dbReference>
<evidence type="ECO:0000313" key="13">
    <source>
        <dbReference type="Proteomes" id="UP000281332"/>
    </source>
</evidence>
<keyword evidence="3" id="KW-0216">Detoxification</keyword>
<evidence type="ECO:0000256" key="1">
    <source>
        <dbReference type="ARBA" id="ARBA00001917"/>
    </source>
</evidence>
<proteinExistence type="inferred from homology"/>
<evidence type="ECO:0000256" key="4">
    <source>
        <dbReference type="ARBA" id="ARBA00022630"/>
    </source>
</evidence>
<accession>A0A3N4NU80</accession>
<dbReference type="InterPro" id="IPR004136">
    <property type="entry name" value="NMO"/>
</dbReference>
<evidence type="ECO:0000256" key="5">
    <source>
        <dbReference type="ARBA" id="ARBA00022643"/>
    </source>
</evidence>
<comment type="cofactor">
    <cofactor evidence="1">
        <name>FMN</name>
        <dbReference type="ChEBI" id="CHEBI:58210"/>
    </cofactor>
</comment>
<dbReference type="GO" id="GO:0009636">
    <property type="term" value="P:response to toxic substance"/>
    <property type="evidence" value="ECO:0007669"/>
    <property type="project" value="UniProtKB-KW"/>
</dbReference>
<evidence type="ECO:0000256" key="6">
    <source>
        <dbReference type="ARBA" id="ARBA00022741"/>
    </source>
</evidence>
<evidence type="ECO:0000256" key="10">
    <source>
        <dbReference type="ARBA" id="ARBA00049401"/>
    </source>
</evidence>
<keyword evidence="4" id="KW-0285">Flavoprotein</keyword>
<dbReference type="Proteomes" id="UP000281332">
    <property type="component" value="Unassembled WGS sequence"/>
</dbReference>
<dbReference type="RefSeq" id="WP_123802108.1">
    <property type="nucleotide sequence ID" value="NZ_RMVG01000014.1"/>
</dbReference>
<evidence type="ECO:0000256" key="3">
    <source>
        <dbReference type="ARBA" id="ARBA00022575"/>
    </source>
</evidence>
<protein>
    <recommendedName>
        <fullName evidence="11">Nitronate monooxygenase</fullName>
    </recommendedName>
    <alternativeName>
        <fullName evidence="9">Propionate 3-nitronate monooxygenase</fullName>
    </alternativeName>
</protein>
<dbReference type="PANTHER" id="PTHR42747:SF3">
    <property type="entry name" value="NITRONATE MONOOXYGENASE-RELATED"/>
    <property type="match status" value="1"/>
</dbReference>
<dbReference type="CDD" id="cd04730">
    <property type="entry name" value="NPD_like"/>
    <property type="match status" value="1"/>
</dbReference>
<dbReference type="EMBL" id="RMVG01000014">
    <property type="protein sequence ID" value="RPD97898.1"/>
    <property type="molecule type" value="Genomic_DNA"/>
</dbReference>
<sequence length="355" mass="36837">MDNRLCRALQINFPLIQAPMAGVSTPELAAAVSNAGALGSVSVGASNPAQASAMLTRLCELTTAPFNVNLFCHTPPARNAECENSWIERFRPLFAQYGAQPPASLTEIYPTFNADSPMLDVILDAMPAAVSFHFGLPEPRVLDRLKSRGIATLASATSVEEARLIAQAGVDFIVAQGIEAGGHRGMFDPEKADAQMSTLALVQAILSDSDHPVIAAGGIMDGKGIAAMIKLGVTGVQMGTAFILCPESAANAAWRAALKSDAAAHTELTAAISGRPARSIRNAFCDVTRGISAKAIPAYPLTYALGKALNAAAAAQGEHGFGAQWAGQGAMLARELPAGQLVQTLKAEYQAALSA</sequence>
<organism evidence="12 13">
    <name type="scientific">Candidatus Pantoea deserta</name>
    <dbReference type="NCBI Taxonomy" id="1869313"/>
    <lineage>
        <taxon>Bacteria</taxon>
        <taxon>Pseudomonadati</taxon>
        <taxon>Pseudomonadota</taxon>
        <taxon>Gammaproteobacteria</taxon>
        <taxon>Enterobacterales</taxon>
        <taxon>Erwiniaceae</taxon>
        <taxon>Pantoea</taxon>
    </lineage>
</organism>
<keyword evidence="5" id="KW-0288">FMN</keyword>
<evidence type="ECO:0000313" key="12">
    <source>
        <dbReference type="EMBL" id="RPD97898.1"/>
    </source>
</evidence>
<dbReference type="SUPFAM" id="SSF51412">
    <property type="entry name" value="Inosine monophosphate dehydrogenase (IMPDH)"/>
    <property type="match status" value="1"/>
</dbReference>
<gene>
    <name evidence="12" type="ORF">BBB56_17030</name>
</gene>
<dbReference type="InterPro" id="IPR013785">
    <property type="entry name" value="Aldolase_TIM"/>
</dbReference>
<keyword evidence="6" id="KW-0547">Nucleotide-binding</keyword>
<name>A0A3N4NU80_9GAMM</name>
<reference evidence="12 13" key="1">
    <citation type="submission" date="2018-11" db="EMBL/GenBank/DDBJ databases">
        <title>Whole genome sequencing of Pantoea sp. RIT388.</title>
        <authorList>
            <person name="Gan H.M."/>
            <person name="Hudson A.O."/>
        </authorList>
    </citation>
    <scope>NUCLEOTIDE SEQUENCE [LARGE SCALE GENOMIC DNA]</scope>
    <source>
        <strain evidence="12 13">RIT388</strain>
    </source>
</reference>
<evidence type="ECO:0000256" key="11">
    <source>
        <dbReference type="ARBA" id="ARBA00067136"/>
    </source>
</evidence>